<dbReference type="PANTHER" id="PTHR13362">
    <property type="entry name" value="MITOCHONDRIAL RIBOSOMAL PROTEIN S33"/>
    <property type="match status" value="1"/>
</dbReference>
<dbReference type="OrthoDB" id="2257454at2759"/>
<evidence type="ECO:0000256" key="3">
    <source>
        <dbReference type="ARBA" id="ARBA00022980"/>
    </source>
</evidence>
<dbReference type="RefSeq" id="XP_018982739.1">
    <property type="nucleotide sequence ID" value="XM_019130646.1"/>
</dbReference>
<gene>
    <name evidence="8" type="ORF">BABINDRAFT_169274</name>
</gene>
<evidence type="ECO:0000256" key="5">
    <source>
        <dbReference type="ARBA" id="ARBA00023274"/>
    </source>
</evidence>
<evidence type="ECO:0000256" key="1">
    <source>
        <dbReference type="ARBA" id="ARBA00004173"/>
    </source>
</evidence>
<dbReference type="InterPro" id="IPR013219">
    <property type="entry name" value="Ribosomal_mS33"/>
</dbReference>
<protein>
    <recommendedName>
        <fullName evidence="6">Small ribosomal subunit protein mS33</fullName>
    </recommendedName>
</protein>
<dbReference type="AlphaFoldDB" id="A0A1E3QI90"/>
<organism evidence="8 9">
    <name type="scientific">Babjeviella inositovora NRRL Y-12698</name>
    <dbReference type="NCBI Taxonomy" id="984486"/>
    <lineage>
        <taxon>Eukaryota</taxon>
        <taxon>Fungi</taxon>
        <taxon>Dikarya</taxon>
        <taxon>Ascomycota</taxon>
        <taxon>Saccharomycotina</taxon>
        <taxon>Pichiomycetes</taxon>
        <taxon>Serinales incertae sedis</taxon>
        <taxon>Babjeviella</taxon>
    </lineage>
</organism>
<dbReference type="GeneID" id="30148499"/>
<dbReference type="Pfam" id="PF08293">
    <property type="entry name" value="MRP-S33"/>
    <property type="match status" value="1"/>
</dbReference>
<keyword evidence="5" id="KW-0687">Ribonucleoprotein</keyword>
<dbReference type="GO" id="GO:0003735">
    <property type="term" value="F:structural constituent of ribosome"/>
    <property type="evidence" value="ECO:0007669"/>
    <property type="project" value="EnsemblFungi"/>
</dbReference>
<evidence type="ECO:0000256" key="6">
    <source>
        <dbReference type="ARBA" id="ARBA00035132"/>
    </source>
</evidence>
<comment type="similarity">
    <text evidence="2">Belongs to the mitochondrion-specific ribosomal protein mS33 family.</text>
</comment>
<comment type="subcellular location">
    <subcellularLocation>
        <location evidence="1">Mitochondrion</location>
    </subcellularLocation>
</comment>
<feature type="compositionally biased region" description="Basic residues" evidence="7">
    <location>
        <begin position="91"/>
        <end position="103"/>
    </location>
</feature>
<evidence type="ECO:0000256" key="7">
    <source>
        <dbReference type="SAM" id="MobiDB-lite"/>
    </source>
</evidence>
<evidence type="ECO:0000256" key="2">
    <source>
        <dbReference type="ARBA" id="ARBA00008970"/>
    </source>
</evidence>
<accession>A0A1E3QI90</accession>
<dbReference type="STRING" id="984486.A0A1E3QI90"/>
<evidence type="ECO:0000313" key="9">
    <source>
        <dbReference type="Proteomes" id="UP000094336"/>
    </source>
</evidence>
<keyword evidence="4" id="KW-0496">Mitochondrion</keyword>
<proteinExistence type="inferred from homology"/>
<reference evidence="9" key="1">
    <citation type="submission" date="2016-05" db="EMBL/GenBank/DDBJ databases">
        <title>Comparative genomics of biotechnologically important yeasts.</title>
        <authorList>
            <consortium name="DOE Joint Genome Institute"/>
            <person name="Riley R."/>
            <person name="Haridas S."/>
            <person name="Wolfe K.H."/>
            <person name="Lopes M.R."/>
            <person name="Hittinger C.T."/>
            <person name="Goker M."/>
            <person name="Salamov A."/>
            <person name="Wisecaver J."/>
            <person name="Long T.M."/>
            <person name="Aerts A.L."/>
            <person name="Barry K."/>
            <person name="Choi C."/>
            <person name="Clum A."/>
            <person name="Coughlan A.Y."/>
            <person name="Deshpande S."/>
            <person name="Douglass A.P."/>
            <person name="Hanson S.J."/>
            <person name="Klenk H.-P."/>
            <person name="Labutti K."/>
            <person name="Lapidus A."/>
            <person name="Lindquist E."/>
            <person name="Lipzen A."/>
            <person name="Meier-Kolthoff J.P."/>
            <person name="Ohm R.A."/>
            <person name="Otillar R.P."/>
            <person name="Pangilinan J."/>
            <person name="Peng Y."/>
            <person name="Rokas A."/>
            <person name="Rosa C.A."/>
            <person name="Scheuner C."/>
            <person name="Sibirny A.A."/>
            <person name="Slot J.C."/>
            <person name="Stielow J.B."/>
            <person name="Sun H."/>
            <person name="Kurtzman C.P."/>
            <person name="Blackwell M."/>
            <person name="Grigoriev I.V."/>
            <person name="Jeffries T.W."/>
        </authorList>
    </citation>
    <scope>NUCLEOTIDE SEQUENCE [LARGE SCALE GENOMIC DNA]</scope>
    <source>
        <strain evidence="9">NRRL Y-12698</strain>
    </source>
</reference>
<name>A0A1E3QI90_9ASCO</name>
<feature type="region of interest" description="Disordered" evidence="7">
    <location>
        <begin position="85"/>
        <end position="117"/>
    </location>
</feature>
<sequence>MPVVPNTLTPAALRLAQLIKLSCGVFNEVYNPTQIRTGAKYLKRKLKGHVTGSYYTPNSFPSVYDLKKHFPKEIQHRFITNEDKYKLHMTLARKRRGKGKPKKKDGPPPEDPKSKKK</sequence>
<dbReference type="PANTHER" id="PTHR13362:SF2">
    <property type="entry name" value="SMALL RIBOSOMAL SUBUNIT PROTEIN MS33"/>
    <property type="match status" value="1"/>
</dbReference>
<dbReference type="Proteomes" id="UP000094336">
    <property type="component" value="Unassembled WGS sequence"/>
</dbReference>
<dbReference type="EMBL" id="KV454441">
    <property type="protein sequence ID" value="ODQ77411.1"/>
    <property type="molecule type" value="Genomic_DNA"/>
</dbReference>
<feature type="compositionally biased region" description="Basic and acidic residues" evidence="7">
    <location>
        <begin position="104"/>
        <end position="117"/>
    </location>
</feature>
<evidence type="ECO:0000256" key="4">
    <source>
        <dbReference type="ARBA" id="ARBA00023128"/>
    </source>
</evidence>
<keyword evidence="3" id="KW-0689">Ribosomal protein</keyword>
<dbReference type="GO" id="GO:0005763">
    <property type="term" value="C:mitochondrial small ribosomal subunit"/>
    <property type="evidence" value="ECO:0007669"/>
    <property type="project" value="EnsemblFungi"/>
</dbReference>
<keyword evidence="9" id="KW-1185">Reference proteome</keyword>
<evidence type="ECO:0000313" key="8">
    <source>
        <dbReference type="EMBL" id="ODQ77411.1"/>
    </source>
</evidence>